<dbReference type="RefSeq" id="YP_010107504.1">
    <property type="nucleotide sequence ID" value="NC_055842.1"/>
</dbReference>
<dbReference type="Proteomes" id="UP000502409">
    <property type="component" value="Genome"/>
</dbReference>
<gene>
    <name evidence="1" type="primary">111</name>
    <name evidence="1" type="ORF">SEA_BMOC_111</name>
</gene>
<evidence type="ECO:0000313" key="1">
    <source>
        <dbReference type="EMBL" id="QJD50853.1"/>
    </source>
</evidence>
<dbReference type="GeneID" id="65125613"/>
<name>A0A6M3SXY0_9CAUD</name>
<keyword evidence="2" id="KW-1185">Reference proteome</keyword>
<organism evidence="1 2">
    <name type="scientific">Streptomyces phage Bmoc</name>
    <dbReference type="NCBI Taxonomy" id="2725629"/>
    <lineage>
        <taxon>Viruses</taxon>
        <taxon>Duplodnaviria</taxon>
        <taxon>Heunggongvirae</taxon>
        <taxon>Uroviricota</taxon>
        <taxon>Caudoviricetes</taxon>
        <taxon>Stanwilliamsviridae</taxon>
        <taxon>Boydwoodruffvirinae</taxon>
        <taxon>Samistivirus</taxon>
        <taxon>Samistivirus bmoc</taxon>
    </lineage>
</organism>
<sequence length="57" mass="6377">MESKKHLEVGDTVYVLHARAEVWDLVPSNTAMIKVLMKEGPSEGQVFPVVLKQVERG</sequence>
<dbReference type="KEGG" id="vg:65125613"/>
<proteinExistence type="predicted"/>
<evidence type="ECO:0000313" key="2">
    <source>
        <dbReference type="Proteomes" id="UP000502409"/>
    </source>
</evidence>
<reference evidence="1 2" key="1">
    <citation type="submission" date="2020-04" db="EMBL/GenBank/DDBJ databases">
        <authorList>
            <person name="Angtuaco S.E."/>
            <person name="Chung R.C."/>
            <person name="Hung A.H."/>
            <person name="Eghdamian A."/>
            <person name="Zhu L."/>
            <person name="Shaffer C.D."/>
            <person name="Weston-Hafer K.A."/>
            <person name="Garlena R.A."/>
            <person name="Russell D.A."/>
            <person name="Pope W.H."/>
            <person name="Jacobs-Sera D."/>
            <person name="Hatfull G.F."/>
        </authorList>
    </citation>
    <scope>NUCLEOTIDE SEQUENCE [LARGE SCALE GENOMIC DNA]</scope>
</reference>
<dbReference type="EMBL" id="MT310865">
    <property type="protein sequence ID" value="QJD50853.1"/>
    <property type="molecule type" value="Genomic_DNA"/>
</dbReference>
<accession>A0A6M3SXY0</accession>
<protein>
    <submittedName>
        <fullName evidence="1">Uncharacterized protein</fullName>
    </submittedName>
</protein>